<organism evidence="4 7">
    <name type="scientific">Phytophthora kernoviae</name>
    <dbReference type="NCBI Taxonomy" id="325452"/>
    <lineage>
        <taxon>Eukaryota</taxon>
        <taxon>Sar</taxon>
        <taxon>Stramenopiles</taxon>
        <taxon>Oomycota</taxon>
        <taxon>Peronosporomycetes</taxon>
        <taxon>Peronosporales</taxon>
        <taxon>Peronosporaceae</taxon>
        <taxon>Phytophthora</taxon>
    </lineage>
</organism>
<dbReference type="Proteomes" id="UP000285883">
    <property type="component" value="Unassembled WGS sequence"/>
</dbReference>
<name>A0A3R7GHF6_9STRA</name>
<reference evidence="2" key="1">
    <citation type="journal article" date="2015" name="Genom Data">
        <title>Genome sequences of six Phytophthora species associated with forests in New Zealand.</title>
        <authorList>
            <person name="Studholme D.J."/>
            <person name="McDougal R.L."/>
            <person name="Sambles C."/>
            <person name="Hansen E."/>
            <person name="Hardy G."/>
            <person name="Grant M."/>
            <person name="Ganley R.J."/>
            <person name="Williams N.M."/>
        </authorList>
    </citation>
    <scope>NUCLEOTIDE SEQUENCE</scope>
    <source>
        <strain evidence="2">NZFS 2646</strain>
        <strain evidence="3">NZFS 3630</strain>
    </source>
</reference>
<feature type="region of interest" description="Disordered" evidence="1">
    <location>
        <begin position="39"/>
        <end position="59"/>
    </location>
</feature>
<dbReference type="Proteomes" id="UP000785171">
    <property type="component" value="Unassembled WGS sequence"/>
</dbReference>
<dbReference type="AlphaFoldDB" id="A0A3R7GHF6"/>
<comment type="caution">
    <text evidence="4">The sequence shown here is derived from an EMBL/GenBank/DDBJ whole genome shotgun (WGS) entry which is preliminary data.</text>
</comment>
<proteinExistence type="predicted"/>
<evidence type="ECO:0000313" key="6">
    <source>
        <dbReference type="Proteomes" id="UP000285624"/>
    </source>
</evidence>
<evidence type="ECO:0000313" key="5">
    <source>
        <dbReference type="EMBL" id="RLN80534.1"/>
    </source>
</evidence>
<keyword evidence="6" id="KW-1185">Reference proteome</keyword>
<gene>
    <name evidence="4" type="ORF">BBI17_008907</name>
    <name evidence="5" type="ORF">BBO99_00004421</name>
    <name evidence="2" type="ORF">JM16_006389</name>
    <name evidence="3" type="ORF">JM18_006243</name>
</gene>
<reference evidence="6 7" key="2">
    <citation type="submission" date="2018-07" db="EMBL/GenBank/DDBJ databases">
        <title>Genome sequencing of oomycete isolates from Chile give support for New Zealand origin for Phytophthora kernoviae and make available the first Nothophytophthora sp. genome.</title>
        <authorList>
            <person name="Studholme D.J."/>
            <person name="Sanfuentes E."/>
            <person name="Panda P."/>
            <person name="Hill R."/>
            <person name="Sambles C."/>
            <person name="Grant M."/>
            <person name="Williams N.M."/>
            <person name="Mcdougal R.L."/>
        </authorList>
    </citation>
    <scope>NUCLEOTIDE SEQUENCE [LARGE SCALE GENOMIC DNA]</scope>
    <source>
        <strain evidence="4">Chile2</strain>
        <strain evidence="5">Chile4</strain>
    </source>
</reference>
<dbReference type="EMBL" id="MBDN02000106">
    <property type="protein sequence ID" value="RLN80534.1"/>
    <property type="molecule type" value="Genomic_DNA"/>
</dbReference>
<evidence type="ECO:0000313" key="2">
    <source>
        <dbReference type="EMBL" id="KAG2521137.1"/>
    </source>
</evidence>
<dbReference type="Proteomes" id="UP000285624">
    <property type="component" value="Unassembled WGS sequence"/>
</dbReference>
<accession>A0A3R7GHF6</accession>
<evidence type="ECO:0000313" key="3">
    <source>
        <dbReference type="EMBL" id="KAG2522247.1"/>
    </source>
</evidence>
<reference evidence="2" key="3">
    <citation type="submission" date="2020-06" db="EMBL/GenBank/DDBJ databases">
        <authorList>
            <person name="Studholme D.J."/>
        </authorList>
    </citation>
    <scope>NUCLEOTIDE SEQUENCE</scope>
    <source>
        <strain evidence="2">NZFS 2646</strain>
        <strain evidence="3">NZFS 3630</strain>
    </source>
</reference>
<evidence type="ECO:0000313" key="4">
    <source>
        <dbReference type="EMBL" id="RLM97641.1"/>
    </source>
</evidence>
<protein>
    <submittedName>
        <fullName evidence="4">Uncharacterized protein</fullName>
    </submittedName>
</protein>
<dbReference type="EMBL" id="JPWU03000219">
    <property type="protein sequence ID" value="KAG2522247.1"/>
    <property type="molecule type" value="Genomic_DNA"/>
</dbReference>
<dbReference type="EMBL" id="JPWV03000211">
    <property type="protein sequence ID" value="KAG2521137.1"/>
    <property type="molecule type" value="Genomic_DNA"/>
</dbReference>
<feature type="compositionally biased region" description="Polar residues" evidence="1">
    <location>
        <begin position="46"/>
        <end position="55"/>
    </location>
</feature>
<evidence type="ECO:0000313" key="7">
    <source>
        <dbReference type="Proteomes" id="UP000285883"/>
    </source>
</evidence>
<sequence length="93" mass="11104">MLQLKQLAVELEKRHDLLQAVSERESLVRENQTLLHQLDSQKENAQESPTATNQLHGEDNKMMMKQECPEDPETQERDKCRPEIKWETRTFEW</sequence>
<evidence type="ECO:0000256" key="1">
    <source>
        <dbReference type="SAM" id="MobiDB-lite"/>
    </source>
</evidence>
<dbReference type="EMBL" id="MAYM02002278">
    <property type="protein sequence ID" value="RLM97641.1"/>
    <property type="molecule type" value="Genomic_DNA"/>
</dbReference>
<dbReference type="Proteomes" id="UP000792063">
    <property type="component" value="Unassembled WGS sequence"/>
</dbReference>